<gene>
    <name evidence="1" type="ORF">Bravens_01992</name>
</gene>
<proteinExistence type="predicted"/>
<evidence type="ECO:0000313" key="1">
    <source>
        <dbReference type="EMBL" id="KXZ57470.1"/>
    </source>
</evidence>
<dbReference type="AlphaFoldDB" id="A0A150H779"/>
<comment type="caution">
    <text evidence="1">The sequence shown here is derived from an EMBL/GenBank/DDBJ whole genome shotgun (WGS) entry which is preliminary data.</text>
</comment>
<sequence>MDELHAMMKQWEAASAEWAGLARAVAAADPDYWEGAAADAFRWQLRERARACSEAERMAGEVVLAFAEHVRQVAP</sequence>
<protein>
    <submittedName>
        <fullName evidence="1">Uncharacterized protein</fullName>
    </submittedName>
</protein>
<organism evidence="1 2">
    <name type="scientific">Brevibacterium ravenspurgense</name>
    <dbReference type="NCBI Taxonomy" id="479117"/>
    <lineage>
        <taxon>Bacteria</taxon>
        <taxon>Bacillati</taxon>
        <taxon>Actinomycetota</taxon>
        <taxon>Actinomycetes</taxon>
        <taxon>Micrococcales</taxon>
        <taxon>Brevibacteriaceae</taxon>
        <taxon>Brevibacterium</taxon>
    </lineage>
</organism>
<keyword evidence="2" id="KW-1185">Reference proteome</keyword>
<dbReference type="Proteomes" id="UP000243589">
    <property type="component" value="Unassembled WGS sequence"/>
</dbReference>
<evidence type="ECO:0000313" key="2">
    <source>
        <dbReference type="Proteomes" id="UP000243589"/>
    </source>
</evidence>
<name>A0A150H779_9MICO</name>
<dbReference type="EMBL" id="LQQC01000012">
    <property type="protein sequence ID" value="KXZ57470.1"/>
    <property type="molecule type" value="Genomic_DNA"/>
</dbReference>
<reference evidence="1 2" key="1">
    <citation type="submission" date="2016-01" db="EMBL/GenBank/DDBJ databases">
        <title>Use of Whole Genome Sequencing to ascertain that Brevibacterium massiliense (Roux, Raoult 2009) is a later heterotypic synonym of Brevibacterium ravenspurgense (Mages 2008).</title>
        <authorList>
            <person name="Bernier A.-M."/>
            <person name="Burdz T."/>
            <person name="Huynh C."/>
            <person name="Pachecho A.L."/>
            <person name="Wiebe D."/>
            <person name="Bonner C."/>
            <person name="Bernard K."/>
        </authorList>
    </citation>
    <scope>NUCLEOTIDE SEQUENCE [LARGE SCALE GENOMIC DNA]</scope>
    <source>
        <strain evidence="1 2">CCUG56047</strain>
    </source>
</reference>
<accession>A0A150H779</accession>
<dbReference type="PATRIC" id="fig|479117.4.peg.1976"/>
<dbReference type="RefSeq" id="WP_062022980.1">
    <property type="nucleotide sequence ID" value="NZ_LQQC01000012.1"/>
</dbReference>